<name>A0A1F6FFG6_9BACT</name>
<dbReference type="PANTHER" id="PTHR33823:SF4">
    <property type="entry name" value="GENERAL STRESS PROTEIN 16O"/>
    <property type="match status" value="1"/>
</dbReference>
<dbReference type="GO" id="GO:0008270">
    <property type="term" value="F:zinc ion binding"/>
    <property type="evidence" value="ECO:0007669"/>
    <property type="project" value="UniProtKB-KW"/>
</dbReference>
<evidence type="ECO:0000256" key="2">
    <source>
        <dbReference type="ARBA" id="ARBA00022771"/>
    </source>
</evidence>
<dbReference type="PROSITE" id="PS51128">
    <property type="entry name" value="ZF_DKSA_2"/>
    <property type="match status" value="1"/>
</dbReference>
<dbReference type="STRING" id="1798525.A3G90_00740"/>
<dbReference type="EMBL" id="MFMM01000001">
    <property type="protein sequence ID" value="OGG84602.1"/>
    <property type="molecule type" value="Genomic_DNA"/>
</dbReference>
<keyword evidence="3" id="KW-0862">Zinc</keyword>
<protein>
    <recommendedName>
        <fullName evidence="5">Zinc finger DksA/TraR C4-type domain-containing protein</fullName>
    </recommendedName>
</protein>
<dbReference type="PANTHER" id="PTHR33823">
    <property type="entry name" value="RNA POLYMERASE-BINDING TRANSCRIPTION FACTOR DKSA-RELATED"/>
    <property type="match status" value="1"/>
</dbReference>
<evidence type="ECO:0000256" key="4">
    <source>
        <dbReference type="PROSITE-ProRule" id="PRU00510"/>
    </source>
</evidence>
<proteinExistence type="predicted"/>
<dbReference type="AlphaFoldDB" id="A0A1F6FFG6"/>
<evidence type="ECO:0000256" key="1">
    <source>
        <dbReference type="ARBA" id="ARBA00022723"/>
    </source>
</evidence>
<accession>A0A1F6FFG6</accession>
<gene>
    <name evidence="6" type="ORF">A3G90_00740</name>
</gene>
<evidence type="ECO:0000313" key="6">
    <source>
        <dbReference type="EMBL" id="OGG84602.1"/>
    </source>
</evidence>
<evidence type="ECO:0000256" key="3">
    <source>
        <dbReference type="ARBA" id="ARBA00022833"/>
    </source>
</evidence>
<keyword evidence="2" id="KW-0863">Zinc-finger</keyword>
<comment type="caution">
    <text evidence="6">The sequence shown here is derived from an EMBL/GenBank/DDBJ whole genome shotgun (WGS) entry which is preliminary data.</text>
</comment>
<dbReference type="Gene3D" id="1.20.120.910">
    <property type="entry name" value="DksA, coiled-coil domain"/>
    <property type="match status" value="1"/>
</dbReference>
<organism evidence="6 7">
    <name type="scientific">Candidatus Kaiserbacteria bacterium RIFCSPLOWO2_12_FULL_45_26</name>
    <dbReference type="NCBI Taxonomy" id="1798525"/>
    <lineage>
        <taxon>Bacteria</taxon>
        <taxon>Candidatus Kaiseribacteriota</taxon>
    </lineage>
</organism>
<sequence length="125" mass="14252">MSDLTFYKTKLEEMLVAVTAELQTIGTYDETTDNWEAIPDEEDIAVDADENTNADSVEDWNERRATLSDLERDYRNIKRALAKIETGTYGVCEVSGEPIEEKRLQFKPDARTCMAHMDTEAQLPI</sequence>
<dbReference type="Pfam" id="PF01258">
    <property type="entry name" value="zf-dskA_traR"/>
    <property type="match status" value="1"/>
</dbReference>
<evidence type="ECO:0000259" key="5">
    <source>
        <dbReference type="Pfam" id="PF01258"/>
    </source>
</evidence>
<feature type="zinc finger region" description="dksA C4-type" evidence="4">
    <location>
        <begin position="92"/>
        <end position="116"/>
    </location>
</feature>
<dbReference type="Proteomes" id="UP000177325">
    <property type="component" value="Unassembled WGS sequence"/>
</dbReference>
<evidence type="ECO:0000313" key="7">
    <source>
        <dbReference type="Proteomes" id="UP000177325"/>
    </source>
</evidence>
<keyword evidence="1" id="KW-0479">Metal-binding</keyword>
<reference evidence="6 7" key="1">
    <citation type="journal article" date="2016" name="Nat. Commun.">
        <title>Thousands of microbial genomes shed light on interconnected biogeochemical processes in an aquifer system.</title>
        <authorList>
            <person name="Anantharaman K."/>
            <person name="Brown C.T."/>
            <person name="Hug L.A."/>
            <person name="Sharon I."/>
            <person name="Castelle C.J."/>
            <person name="Probst A.J."/>
            <person name="Thomas B.C."/>
            <person name="Singh A."/>
            <person name="Wilkins M.J."/>
            <person name="Karaoz U."/>
            <person name="Brodie E.L."/>
            <person name="Williams K.H."/>
            <person name="Hubbard S.S."/>
            <person name="Banfield J.F."/>
        </authorList>
    </citation>
    <scope>NUCLEOTIDE SEQUENCE [LARGE SCALE GENOMIC DNA]</scope>
</reference>
<dbReference type="InterPro" id="IPR000962">
    <property type="entry name" value="Znf_DskA_TraR"/>
</dbReference>
<feature type="domain" description="Zinc finger DksA/TraR C4-type" evidence="5">
    <location>
        <begin position="87"/>
        <end position="114"/>
    </location>
</feature>